<name>A0A1G2MQW0_9BACT</name>
<comment type="caution">
    <text evidence="2">The sequence shown here is derived from an EMBL/GenBank/DDBJ whole genome shotgun (WGS) entry which is preliminary data.</text>
</comment>
<reference evidence="2 3" key="1">
    <citation type="journal article" date="2016" name="Nat. Commun.">
        <title>Thousands of microbial genomes shed light on interconnected biogeochemical processes in an aquifer system.</title>
        <authorList>
            <person name="Anantharaman K."/>
            <person name="Brown C.T."/>
            <person name="Hug L.A."/>
            <person name="Sharon I."/>
            <person name="Castelle C.J."/>
            <person name="Probst A.J."/>
            <person name="Thomas B.C."/>
            <person name="Singh A."/>
            <person name="Wilkins M.J."/>
            <person name="Karaoz U."/>
            <person name="Brodie E.L."/>
            <person name="Williams K.H."/>
            <person name="Hubbard S.S."/>
            <person name="Banfield J.F."/>
        </authorList>
    </citation>
    <scope>NUCLEOTIDE SEQUENCE [LARGE SCALE GENOMIC DNA]</scope>
</reference>
<evidence type="ECO:0000313" key="2">
    <source>
        <dbReference type="EMBL" id="OHA26280.1"/>
    </source>
</evidence>
<dbReference type="EMBL" id="MHRQ01000023">
    <property type="protein sequence ID" value="OHA26280.1"/>
    <property type="molecule type" value="Genomic_DNA"/>
</dbReference>
<organism evidence="2 3">
    <name type="scientific">Candidatus Taylorbacteria bacterium RIFCSPHIGHO2_02_FULL_46_13</name>
    <dbReference type="NCBI Taxonomy" id="1802312"/>
    <lineage>
        <taxon>Bacteria</taxon>
        <taxon>Candidatus Tayloriibacteriota</taxon>
    </lineage>
</organism>
<proteinExistence type="predicted"/>
<dbReference type="AlphaFoldDB" id="A0A1G2MQW0"/>
<dbReference type="Pfam" id="PF10026">
    <property type="entry name" value="DUF2268"/>
    <property type="match status" value="1"/>
</dbReference>
<dbReference type="InterPro" id="IPR018728">
    <property type="entry name" value="DUF2268"/>
</dbReference>
<feature type="domain" description="DUF2268" evidence="1">
    <location>
        <begin position="88"/>
        <end position="273"/>
    </location>
</feature>
<evidence type="ECO:0000313" key="3">
    <source>
        <dbReference type="Proteomes" id="UP000177565"/>
    </source>
</evidence>
<protein>
    <recommendedName>
        <fullName evidence="1">DUF2268 domain-containing protein</fullName>
    </recommendedName>
</protein>
<gene>
    <name evidence="2" type="ORF">A3C06_02455</name>
</gene>
<accession>A0A1G2MQW0</accession>
<sequence>MKTKEIKSAGKTIADIYLQGSDPGATAGDKKRLVSHLSKDIKETDIGYAGFSTKDALNSYLMSTVFDEKETDNEIFNFALDEKKIVRAIKEAVVQCSNKLPTETVHIFVFPTFSKFVKEKMFGTTGYTPWKDTILVFVNPLNQYWERALTETIGHEYGHSVSLRYNKCESLLDSIIFEGLAEHFREQAVGDERAPWTKVLGINQSRSLFLEMELGNLLQSTDKKVYRAVFFGNEKYARWTGYSVGYHLVESFVTNNPNLKWQEIIKMRPKDIFDRAHFK</sequence>
<dbReference type="Proteomes" id="UP000177565">
    <property type="component" value="Unassembled WGS sequence"/>
</dbReference>
<evidence type="ECO:0000259" key="1">
    <source>
        <dbReference type="Pfam" id="PF10026"/>
    </source>
</evidence>